<name>A0A0K1QE64_9BACT</name>
<keyword evidence="2" id="KW-1185">Reference proteome</keyword>
<dbReference type="AlphaFoldDB" id="A0A0K1QE64"/>
<proteinExistence type="predicted"/>
<dbReference type="Proteomes" id="UP000064967">
    <property type="component" value="Chromosome"/>
</dbReference>
<reference evidence="1 2" key="1">
    <citation type="submission" date="2015-08" db="EMBL/GenBank/DDBJ databases">
        <authorList>
            <person name="Babu N.S."/>
            <person name="Beckwith C.J."/>
            <person name="Beseler K.G."/>
            <person name="Brison A."/>
            <person name="Carone J.V."/>
            <person name="Caskin T.P."/>
            <person name="Diamond M."/>
            <person name="Durham M.E."/>
            <person name="Foxe J.M."/>
            <person name="Go M."/>
            <person name="Henderson B.A."/>
            <person name="Jones I.B."/>
            <person name="McGettigan J.A."/>
            <person name="Micheletti S.J."/>
            <person name="Nasrallah M.E."/>
            <person name="Ortiz D."/>
            <person name="Piller C.R."/>
            <person name="Privatt S.R."/>
            <person name="Schneider S.L."/>
            <person name="Sharp S."/>
            <person name="Smith T.C."/>
            <person name="Stanton J.D."/>
            <person name="Ullery H.E."/>
            <person name="Wilson R.J."/>
            <person name="Serrano M.G."/>
            <person name="Buck G."/>
            <person name="Lee V."/>
            <person name="Wang Y."/>
            <person name="Carvalho R."/>
            <person name="Voegtly L."/>
            <person name="Shi R."/>
            <person name="Duckworth R."/>
            <person name="Johnson A."/>
            <person name="Loviza R."/>
            <person name="Walstead R."/>
            <person name="Shah Z."/>
            <person name="Kiflezghi M."/>
            <person name="Wade K."/>
            <person name="Ball S.L."/>
            <person name="Bradley K.W."/>
            <person name="Asai D.J."/>
            <person name="Bowman C.A."/>
            <person name="Russell D.A."/>
            <person name="Pope W.H."/>
            <person name="Jacobs-Sera D."/>
            <person name="Hendrix R.W."/>
            <person name="Hatfull G.F."/>
        </authorList>
    </citation>
    <scope>NUCLEOTIDE SEQUENCE [LARGE SCALE GENOMIC DNA]</scope>
    <source>
        <strain evidence="1 2">DSM 27648</strain>
    </source>
</reference>
<protein>
    <submittedName>
        <fullName evidence="1">Uncharacterized protein</fullName>
    </submittedName>
</protein>
<sequence length="328" mass="35450">MPVPCIDEEHAEFGNRTLKGHTFLYPQLIPSAFVTSFVGIRGGIRNYTVDNLPTDVPDHPSIKLELFGLGIGIELGIKLTDWLSVEAVGGGRTLIGSNVPALVYNGATYAYEGRLGFLFRLLRLESSGTQVGARIGAGYSSGVVTSLAPLLRATNQPIAVEDVVDGNIGQLIKTNIQTLDVRGSLVGAQAFGDMFGLQLEVALSRYEFRVEPYDFATNTRLENNRGLFEFDVGAAFSVDLAPRIKFLPLAAMVEYQMVNAPATTQLVASTGTDTFHNLAAGIYWSGQRHLQLGLIGQIQLGLAPLQTNVGESSRPTSDTTSLVLRYVW</sequence>
<dbReference type="STRING" id="1391654.AKJ09_10717"/>
<evidence type="ECO:0000313" key="1">
    <source>
        <dbReference type="EMBL" id="AKV04054.1"/>
    </source>
</evidence>
<evidence type="ECO:0000313" key="2">
    <source>
        <dbReference type="Proteomes" id="UP000064967"/>
    </source>
</evidence>
<gene>
    <name evidence="1" type="ORF">AKJ09_10717</name>
</gene>
<dbReference type="KEGG" id="llu:AKJ09_10717"/>
<dbReference type="EMBL" id="CP012333">
    <property type="protein sequence ID" value="AKV04054.1"/>
    <property type="molecule type" value="Genomic_DNA"/>
</dbReference>
<accession>A0A0K1QE64</accession>
<organism evidence="1 2">
    <name type="scientific">Labilithrix luteola</name>
    <dbReference type="NCBI Taxonomy" id="1391654"/>
    <lineage>
        <taxon>Bacteria</taxon>
        <taxon>Pseudomonadati</taxon>
        <taxon>Myxococcota</taxon>
        <taxon>Polyangia</taxon>
        <taxon>Polyangiales</taxon>
        <taxon>Labilitrichaceae</taxon>
        <taxon>Labilithrix</taxon>
    </lineage>
</organism>